<dbReference type="EMBL" id="GBXM01101950">
    <property type="protein sequence ID" value="JAH06627.1"/>
    <property type="molecule type" value="Transcribed_RNA"/>
</dbReference>
<feature type="region of interest" description="Disordered" evidence="1">
    <location>
        <begin position="1"/>
        <end position="22"/>
    </location>
</feature>
<dbReference type="AlphaFoldDB" id="A0A0E9PQQ4"/>
<accession>A0A0E9PQQ4</accession>
<name>A0A0E9PQQ4_ANGAN</name>
<evidence type="ECO:0000256" key="1">
    <source>
        <dbReference type="SAM" id="MobiDB-lite"/>
    </source>
</evidence>
<sequence>MCQVQRESSDQSRTRTADPRCL</sequence>
<proteinExistence type="predicted"/>
<organism evidence="2">
    <name type="scientific">Anguilla anguilla</name>
    <name type="common">European freshwater eel</name>
    <name type="synonym">Muraena anguilla</name>
    <dbReference type="NCBI Taxonomy" id="7936"/>
    <lineage>
        <taxon>Eukaryota</taxon>
        <taxon>Metazoa</taxon>
        <taxon>Chordata</taxon>
        <taxon>Craniata</taxon>
        <taxon>Vertebrata</taxon>
        <taxon>Euteleostomi</taxon>
        <taxon>Actinopterygii</taxon>
        <taxon>Neopterygii</taxon>
        <taxon>Teleostei</taxon>
        <taxon>Anguilliformes</taxon>
        <taxon>Anguillidae</taxon>
        <taxon>Anguilla</taxon>
    </lineage>
</organism>
<evidence type="ECO:0000313" key="2">
    <source>
        <dbReference type="EMBL" id="JAH06627.1"/>
    </source>
</evidence>
<protein>
    <submittedName>
        <fullName evidence="2">Uncharacterized protein</fullName>
    </submittedName>
</protein>
<feature type="compositionally biased region" description="Basic and acidic residues" evidence="1">
    <location>
        <begin position="7"/>
        <end position="22"/>
    </location>
</feature>
<reference evidence="2" key="2">
    <citation type="journal article" date="2015" name="Fish Shellfish Immunol.">
        <title>Early steps in the European eel (Anguilla anguilla)-Vibrio vulnificus interaction in the gills: Role of the RtxA13 toxin.</title>
        <authorList>
            <person name="Callol A."/>
            <person name="Pajuelo D."/>
            <person name="Ebbesson L."/>
            <person name="Teles M."/>
            <person name="MacKenzie S."/>
            <person name="Amaro C."/>
        </authorList>
    </citation>
    <scope>NUCLEOTIDE SEQUENCE</scope>
</reference>
<reference evidence="2" key="1">
    <citation type="submission" date="2014-11" db="EMBL/GenBank/DDBJ databases">
        <authorList>
            <person name="Amaro Gonzalez C."/>
        </authorList>
    </citation>
    <scope>NUCLEOTIDE SEQUENCE</scope>
</reference>